<keyword evidence="3" id="KW-0804">Transcription</keyword>
<dbReference type="PROSITE" id="PS50977">
    <property type="entry name" value="HTH_TETR_2"/>
    <property type="match status" value="1"/>
</dbReference>
<proteinExistence type="predicted"/>
<name>A0ABT0ZSC2_9PSEU</name>
<keyword evidence="2 4" id="KW-0238">DNA-binding</keyword>
<protein>
    <submittedName>
        <fullName evidence="6">TetR/AcrR family transcriptional regulator</fullName>
    </submittedName>
</protein>
<dbReference type="PANTHER" id="PTHR47506">
    <property type="entry name" value="TRANSCRIPTIONAL REGULATORY PROTEIN"/>
    <property type="match status" value="1"/>
</dbReference>
<feature type="DNA-binding region" description="H-T-H motif" evidence="4">
    <location>
        <begin position="26"/>
        <end position="45"/>
    </location>
</feature>
<dbReference type="InterPro" id="IPR036271">
    <property type="entry name" value="Tet_transcr_reg_TetR-rel_C_sf"/>
</dbReference>
<feature type="domain" description="HTH tetR-type" evidence="5">
    <location>
        <begin position="3"/>
        <end position="63"/>
    </location>
</feature>
<accession>A0ABT0ZSC2</accession>
<comment type="caution">
    <text evidence="6">The sequence shown here is derived from an EMBL/GenBank/DDBJ whole genome shotgun (WGS) entry which is preliminary data.</text>
</comment>
<evidence type="ECO:0000256" key="2">
    <source>
        <dbReference type="ARBA" id="ARBA00023125"/>
    </source>
</evidence>
<dbReference type="RefSeq" id="WP_252435206.1">
    <property type="nucleotide sequence ID" value="NZ_JAGSOV010000004.1"/>
</dbReference>
<evidence type="ECO:0000313" key="6">
    <source>
        <dbReference type="EMBL" id="MCO1653616.1"/>
    </source>
</evidence>
<evidence type="ECO:0000256" key="3">
    <source>
        <dbReference type="ARBA" id="ARBA00023163"/>
    </source>
</evidence>
<reference evidence="6" key="1">
    <citation type="submission" date="2021-04" db="EMBL/GenBank/DDBJ databases">
        <title>Pseudonocardia sp. nov., isolated from sandy soil of mangrove forest.</title>
        <authorList>
            <person name="Zan Z."/>
            <person name="Huang R."/>
            <person name="Liu W."/>
        </authorList>
    </citation>
    <scope>NUCLEOTIDE SEQUENCE</scope>
    <source>
        <strain evidence="6">S2-4</strain>
    </source>
</reference>
<dbReference type="EMBL" id="JAGSOV010000004">
    <property type="protein sequence ID" value="MCO1653616.1"/>
    <property type="molecule type" value="Genomic_DNA"/>
</dbReference>
<dbReference type="Pfam" id="PF00440">
    <property type="entry name" value="TetR_N"/>
    <property type="match status" value="1"/>
</dbReference>
<dbReference type="InterPro" id="IPR001647">
    <property type="entry name" value="HTH_TetR"/>
</dbReference>
<dbReference type="PRINTS" id="PR00455">
    <property type="entry name" value="HTHTETR"/>
</dbReference>
<evidence type="ECO:0000256" key="4">
    <source>
        <dbReference type="PROSITE-ProRule" id="PRU00335"/>
    </source>
</evidence>
<dbReference type="PANTHER" id="PTHR47506:SF6">
    <property type="entry name" value="HTH-TYPE TRANSCRIPTIONAL REPRESSOR NEMR"/>
    <property type="match status" value="1"/>
</dbReference>
<organism evidence="6 7">
    <name type="scientific">Pseudonocardia humida</name>
    <dbReference type="NCBI Taxonomy" id="2800819"/>
    <lineage>
        <taxon>Bacteria</taxon>
        <taxon>Bacillati</taxon>
        <taxon>Actinomycetota</taxon>
        <taxon>Actinomycetes</taxon>
        <taxon>Pseudonocardiales</taxon>
        <taxon>Pseudonocardiaceae</taxon>
        <taxon>Pseudonocardia</taxon>
    </lineage>
</organism>
<evidence type="ECO:0000259" key="5">
    <source>
        <dbReference type="PROSITE" id="PS50977"/>
    </source>
</evidence>
<dbReference type="Gene3D" id="1.10.357.10">
    <property type="entry name" value="Tetracycline Repressor, domain 2"/>
    <property type="match status" value="1"/>
</dbReference>
<evidence type="ECO:0000313" key="7">
    <source>
        <dbReference type="Proteomes" id="UP001165283"/>
    </source>
</evidence>
<dbReference type="SUPFAM" id="SSF48498">
    <property type="entry name" value="Tetracyclin repressor-like, C-terminal domain"/>
    <property type="match status" value="1"/>
</dbReference>
<keyword evidence="1" id="KW-0805">Transcription regulation</keyword>
<keyword evidence="7" id="KW-1185">Reference proteome</keyword>
<dbReference type="InterPro" id="IPR009057">
    <property type="entry name" value="Homeodomain-like_sf"/>
</dbReference>
<sequence length="212" mass="21864">MSGGTREKLLDGALATLVERGIAGTSARAVAAAAGVNQALVFYHFGTLDELLAAACRRGAEQRVAVYRDRLDAVRDVGGLLALARELRTAERAGGHVTALAQLLAGAQSQPRLAPAVAAGLGLWTAELERVLARVLREGPLAGLVDVAGLATAVVASFVGLQLHEGADPEGAERAFAALEQLGDVLVAVDELGPVARRVVRARLRGSGPERA</sequence>
<dbReference type="SUPFAM" id="SSF46689">
    <property type="entry name" value="Homeodomain-like"/>
    <property type="match status" value="1"/>
</dbReference>
<dbReference type="Proteomes" id="UP001165283">
    <property type="component" value="Unassembled WGS sequence"/>
</dbReference>
<gene>
    <name evidence="6" type="ORF">KDL28_00960</name>
</gene>
<evidence type="ECO:0000256" key="1">
    <source>
        <dbReference type="ARBA" id="ARBA00023015"/>
    </source>
</evidence>